<keyword evidence="5 8" id="KW-0812">Transmembrane</keyword>
<evidence type="ECO:0000256" key="1">
    <source>
        <dbReference type="ARBA" id="ARBA00004651"/>
    </source>
</evidence>
<feature type="transmembrane region" description="Helical" evidence="8">
    <location>
        <begin position="381"/>
        <end position="402"/>
    </location>
</feature>
<evidence type="ECO:0000256" key="5">
    <source>
        <dbReference type="ARBA" id="ARBA00022692"/>
    </source>
</evidence>
<dbReference type="STRING" id="484498.SAMN05421686_103233"/>
<name>A0A1N7L1U4_9GAMM</name>
<feature type="transmembrane region" description="Helical" evidence="8">
    <location>
        <begin position="289"/>
        <end position="308"/>
    </location>
</feature>
<evidence type="ECO:0000256" key="8">
    <source>
        <dbReference type="SAM" id="Phobius"/>
    </source>
</evidence>
<organism evidence="10 11">
    <name type="scientific">Thalassolituus maritimus</name>
    <dbReference type="NCBI Taxonomy" id="484498"/>
    <lineage>
        <taxon>Bacteria</taxon>
        <taxon>Pseudomonadati</taxon>
        <taxon>Pseudomonadota</taxon>
        <taxon>Gammaproteobacteria</taxon>
        <taxon>Oceanospirillales</taxon>
        <taxon>Oceanospirillaceae</taxon>
        <taxon>Thalassolituus</taxon>
    </lineage>
</organism>
<keyword evidence="7 8" id="KW-0472">Membrane</keyword>
<evidence type="ECO:0000256" key="7">
    <source>
        <dbReference type="ARBA" id="ARBA00023136"/>
    </source>
</evidence>
<feature type="transmembrane region" description="Helical" evidence="8">
    <location>
        <begin position="408"/>
        <end position="427"/>
    </location>
</feature>
<evidence type="ECO:0000256" key="3">
    <source>
        <dbReference type="ARBA" id="ARBA00022676"/>
    </source>
</evidence>
<dbReference type="GO" id="GO:0016763">
    <property type="term" value="F:pentosyltransferase activity"/>
    <property type="evidence" value="ECO:0007669"/>
    <property type="project" value="TreeGrafter"/>
</dbReference>
<dbReference type="GO" id="GO:0010041">
    <property type="term" value="P:response to iron(III) ion"/>
    <property type="evidence" value="ECO:0007669"/>
    <property type="project" value="TreeGrafter"/>
</dbReference>
<evidence type="ECO:0000259" key="9">
    <source>
        <dbReference type="Pfam" id="PF13231"/>
    </source>
</evidence>
<feature type="transmembrane region" description="Helical" evidence="8">
    <location>
        <begin position="88"/>
        <end position="105"/>
    </location>
</feature>
<feature type="transmembrane region" description="Helical" evidence="8">
    <location>
        <begin position="255"/>
        <end position="277"/>
    </location>
</feature>
<accession>A0A1N7L1U4</accession>
<reference evidence="11" key="1">
    <citation type="submission" date="2017-01" db="EMBL/GenBank/DDBJ databases">
        <authorList>
            <person name="Varghese N."/>
            <person name="Submissions S."/>
        </authorList>
    </citation>
    <scope>NUCLEOTIDE SEQUENCE [LARGE SCALE GENOMIC DNA]</scope>
    <source>
        <strain evidence="11">DSM 24913</strain>
    </source>
</reference>
<dbReference type="InterPro" id="IPR038731">
    <property type="entry name" value="RgtA/B/C-like"/>
</dbReference>
<feature type="transmembrane region" description="Helical" evidence="8">
    <location>
        <begin position="112"/>
        <end position="130"/>
    </location>
</feature>
<dbReference type="GO" id="GO:0009103">
    <property type="term" value="P:lipopolysaccharide biosynthetic process"/>
    <property type="evidence" value="ECO:0007669"/>
    <property type="project" value="UniProtKB-ARBA"/>
</dbReference>
<evidence type="ECO:0000313" key="11">
    <source>
        <dbReference type="Proteomes" id="UP000185639"/>
    </source>
</evidence>
<dbReference type="PANTHER" id="PTHR33908:SF3">
    <property type="entry name" value="UNDECAPRENYL PHOSPHATE-ALPHA-4-AMINO-4-DEOXY-L-ARABINOSE ARABINOSYL TRANSFERASE"/>
    <property type="match status" value="1"/>
</dbReference>
<evidence type="ECO:0000256" key="4">
    <source>
        <dbReference type="ARBA" id="ARBA00022679"/>
    </source>
</evidence>
<feature type="transmembrane region" description="Helical" evidence="8">
    <location>
        <begin position="136"/>
        <end position="152"/>
    </location>
</feature>
<feature type="transmembrane region" description="Helical" evidence="8">
    <location>
        <begin position="6"/>
        <end position="28"/>
    </location>
</feature>
<dbReference type="InterPro" id="IPR050297">
    <property type="entry name" value="LipidA_mod_glycosyltrf_83"/>
</dbReference>
<evidence type="ECO:0000313" key="10">
    <source>
        <dbReference type="EMBL" id="SIS67825.1"/>
    </source>
</evidence>
<protein>
    <submittedName>
        <fullName evidence="10">4-amino-4-deoxy-L-arabinose transferase</fullName>
    </submittedName>
</protein>
<dbReference type="Pfam" id="PF13231">
    <property type="entry name" value="PMT_2"/>
    <property type="match status" value="1"/>
</dbReference>
<comment type="subcellular location">
    <subcellularLocation>
        <location evidence="1">Cell membrane</location>
        <topology evidence="1">Multi-pass membrane protein</topology>
    </subcellularLocation>
</comment>
<keyword evidence="4 10" id="KW-0808">Transferase</keyword>
<feature type="domain" description="Glycosyltransferase RgtA/B/C/D-like" evidence="9">
    <location>
        <begin position="60"/>
        <end position="220"/>
    </location>
</feature>
<feature type="transmembrane region" description="Helical" evidence="8">
    <location>
        <begin position="164"/>
        <end position="190"/>
    </location>
</feature>
<evidence type="ECO:0000256" key="6">
    <source>
        <dbReference type="ARBA" id="ARBA00022989"/>
    </source>
</evidence>
<evidence type="ECO:0000256" key="2">
    <source>
        <dbReference type="ARBA" id="ARBA00022475"/>
    </source>
</evidence>
<dbReference type="Proteomes" id="UP000185639">
    <property type="component" value="Unassembled WGS sequence"/>
</dbReference>
<keyword evidence="2" id="KW-1003">Cell membrane</keyword>
<proteinExistence type="predicted"/>
<gene>
    <name evidence="10" type="ORF">SAMN05421686_103233</name>
</gene>
<dbReference type="PANTHER" id="PTHR33908">
    <property type="entry name" value="MANNOSYLTRANSFERASE YKCB-RELATED"/>
    <property type="match status" value="1"/>
</dbReference>
<feature type="transmembrane region" description="Helical" evidence="8">
    <location>
        <begin position="338"/>
        <end position="361"/>
    </location>
</feature>
<keyword evidence="11" id="KW-1185">Reference proteome</keyword>
<feature type="transmembrane region" description="Helical" evidence="8">
    <location>
        <begin position="202"/>
        <end position="222"/>
    </location>
</feature>
<keyword evidence="3" id="KW-0328">Glycosyltransferase</keyword>
<dbReference type="EMBL" id="FTOH01000003">
    <property type="protein sequence ID" value="SIS67825.1"/>
    <property type="molecule type" value="Genomic_DNA"/>
</dbReference>
<sequence length="520" mass="58321">MSRTALPLWLLGFVIVLMTMNLNGFLLFDHDEGAFSEATRGMFERGDFITTYLNDRIRFDKPILIYWLQAASVAAFGTDVWVFRLPSALAGILWVLAIFAFTRKVTDQQTAIAAALMAATAAGINAITHVATADGLLNMILATTMLAMYLYSQAPSRGLLIGIYVLMALGTLTKGPVAVAIPFMAGGLFYLSSGYRQEFLRAIFYIPGWIIFLLIAAPWYIAAYQIHGQEFIDGFFMKHNVNRFNNAMEGHDGGLLFYPMVLPFVLAPFGGLLLRILPSIKTTLTGGDHLNRFLWIWFLVVLVLFSLASTKLPHYILYGVTPLVILMARYRNWLQSRLLAALFPLILFGLMVAFPLLIPIVEARLTNPIEIATAQRAAEYFNNDFVILAALGTIAALALIFWKRFSPWFGLVMAGVVQSVLLWFLFIPTFSETQQRPVWDAAMFAKELGEPVVTQSIDMPSFNVYLDTWTERRRLEPGEVGFAREDRVKRIEHPFDVLYQSGPIMIIRHSGGQPESEATE</sequence>
<dbReference type="RefSeq" id="WP_068441674.1">
    <property type="nucleotide sequence ID" value="NZ_FTOH01000003.1"/>
</dbReference>
<dbReference type="GO" id="GO:0005886">
    <property type="term" value="C:plasma membrane"/>
    <property type="evidence" value="ECO:0007669"/>
    <property type="project" value="UniProtKB-SubCell"/>
</dbReference>
<keyword evidence="6 8" id="KW-1133">Transmembrane helix</keyword>
<dbReference type="AlphaFoldDB" id="A0A1N7L1U4"/>